<dbReference type="EMBL" id="ABEU02000002">
    <property type="protein sequence ID" value="PNR60308.1"/>
    <property type="molecule type" value="Genomic_DNA"/>
</dbReference>
<evidence type="ECO:0000313" key="1">
    <source>
        <dbReference type="EMBL" id="PNR60308.1"/>
    </source>
</evidence>
<dbReference type="InParanoid" id="A0A2K1L2Q4"/>
<accession>A0A2K1L2Q4</accession>
<reference evidence="1 3" key="2">
    <citation type="journal article" date="2018" name="Plant J.">
        <title>The Physcomitrella patens chromosome-scale assembly reveals moss genome structure and evolution.</title>
        <authorList>
            <person name="Lang D."/>
            <person name="Ullrich K.K."/>
            <person name="Murat F."/>
            <person name="Fuchs J."/>
            <person name="Jenkins J."/>
            <person name="Haas F.B."/>
            <person name="Piednoel M."/>
            <person name="Gundlach H."/>
            <person name="Van Bel M."/>
            <person name="Meyberg R."/>
            <person name="Vives C."/>
            <person name="Morata J."/>
            <person name="Symeonidi A."/>
            <person name="Hiss M."/>
            <person name="Muchero W."/>
            <person name="Kamisugi Y."/>
            <person name="Saleh O."/>
            <person name="Blanc G."/>
            <person name="Decker E.L."/>
            <person name="van Gessel N."/>
            <person name="Grimwood J."/>
            <person name="Hayes R.D."/>
            <person name="Graham S.W."/>
            <person name="Gunter L.E."/>
            <person name="McDaniel S.F."/>
            <person name="Hoernstein S.N.W."/>
            <person name="Larsson A."/>
            <person name="Li F.W."/>
            <person name="Perroud P.F."/>
            <person name="Phillips J."/>
            <person name="Ranjan P."/>
            <person name="Rokshar D.S."/>
            <person name="Rothfels C.J."/>
            <person name="Schneider L."/>
            <person name="Shu S."/>
            <person name="Stevenson D.W."/>
            <person name="Thummler F."/>
            <person name="Tillich M."/>
            <person name="Villarreal Aguilar J.C."/>
            <person name="Widiez T."/>
            <person name="Wong G.K."/>
            <person name="Wymore A."/>
            <person name="Zhang Y."/>
            <person name="Zimmer A.D."/>
            <person name="Quatrano R.S."/>
            <person name="Mayer K.F.X."/>
            <person name="Goodstein D."/>
            <person name="Casacuberta J.M."/>
            <person name="Vandepoele K."/>
            <person name="Reski R."/>
            <person name="Cuming A.C."/>
            <person name="Tuskan G.A."/>
            <person name="Maumus F."/>
            <person name="Salse J."/>
            <person name="Schmutz J."/>
            <person name="Rensing S.A."/>
        </authorList>
    </citation>
    <scope>NUCLEOTIDE SEQUENCE [LARGE SCALE GENOMIC DNA]</scope>
    <source>
        <strain evidence="2 3">cv. Gransden 2004</strain>
    </source>
</reference>
<reference evidence="2" key="3">
    <citation type="submission" date="2020-12" db="UniProtKB">
        <authorList>
            <consortium name="EnsemblPlants"/>
        </authorList>
    </citation>
    <scope>IDENTIFICATION</scope>
</reference>
<dbReference type="Gramene" id="Pp3c2_23320V3.1">
    <property type="protein sequence ID" value="Pp3c2_23320V3.1"/>
    <property type="gene ID" value="Pp3c2_23320"/>
</dbReference>
<proteinExistence type="predicted"/>
<name>A0A2K1L2Q4_PHYPA</name>
<dbReference type="AlphaFoldDB" id="A0A2K1L2Q4"/>
<sequence length="90" mass="9910">MGANGVLEQGVTEYYGRAIVRGLERGRRGRTEYNSSVASSPSLRFLAIITFLWAAPMRLRRASPSLCFVLLLTDHVSHRGRGNSAPSFCP</sequence>
<organism evidence="1">
    <name type="scientific">Physcomitrium patens</name>
    <name type="common">Spreading-leaved earth moss</name>
    <name type="synonym">Physcomitrella patens</name>
    <dbReference type="NCBI Taxonomy" id="3218"/>
    <lineage>
        <taxon>Eukaryota</taxon>
        <taxon>Viridiplantae</taxon>
        <taxon>Streptophyta</taxon>
        <taxon>Embryophyta</taxon>
        <taxon>Bryophyta</taxon>
        <taxon>Bryophytina</taxon>
        <taxon>Bryopsida</taxon>
        <taxon>Funariidae</taxon>
        <taxon>Funariales</taxon>
        <taxon>Funariaceae</taxon>
        <taxon>Physcomitrium</taxon>
    </lineage>
</organism>
<evidence type="ECO:0000313" key="2">
    <source>
        <dbReference type="EnsemblPlants" id="Pp3c2_23320V3.1"/>
    </source>
</evidence>
<evidence type="ECO:0000313" key="3">
    <source>
        <dbReference type="Proteomes" id="UP000006727"/>
    </source>
</evidence>
<protein>
    <submittedName>
        <fullName evidence="1 2">Uncharacterized protein</fullName>
    </submittedName>
</protein>
<reference evidence="1 3" key="1">
    <citation type="journal article" date="2008" name="Science">
        <title>The Physcomitrella genome reveals evolutionary insights into the conquest of land by plants.</title>
        <authorList>
            <person name="Rensing S."/>
            <person name="Lang D."/>
            <person name="Zimmer A."/>
            <person name="Terry A."/>
            <person name="Salamov A."/>
            <person name="Shapiro H."/>
            <person name="Nishiyama T."/>
            <person name="Perroud P.-F."/>
            <person name="Lindquist E."/>
            <person name="Kamisugi Y."/>
            <person name="Tanahashi T."/>
            <person name="Sakakibara K."/>
            <person name="Fujita T."/>
            <person name="Oishi K."/>
            <person name="Shin-I T."/>
            <person name="Kuroki Y."/>
            <person name="Toyoda A."/>
            <person name="Suzuki Y."/>
            <person name="Hashimoto A."/>
            <person name="Yamaguchi K."/>
            <person name="Sugano A."/>
            <person name="Kohara Y."/>
            <person name="Fujiyama A."/>
            <person name="Anterola A."/>
            <person name="Aoki S."/>
            <person name="Ashton N."/>
            <person name="Barbazuk W.B."/>
            <person name="Barker E."/>
            <person name="Bennetzen J."/>
            <person name="Bezanilla M."/>
            <person name="Blankenship R."/>
            <person name="Cho S.H."/>
            <person name="Dutcher S."/>
            <person name="Estelle M."/>
            <person name="Fawcett J.A."/>
            <person name="Gundlach H."/>
            <person name="Hanada K."/>
            <person name="Heyl A."/>
            <person name="Hicks K.A."/>
            <person name="Hugh J."/>
            <person name="Lohr M."/>
            <person name="Mayer K."/>
            <person name="Melkozernov A."/>
            <person name="Murata T."/>
            <person name="Nelson D."/>
            <person name="Pils B."/>
            <person name="Prigge M."/>
            <person name="Reiss B."/>
            <person name="Renner T."/>
            <person name="Rombauts S."/>
            <person name="Rushton P."/>
            <person name="Sanderfoot A."/>
            <person name="Schween G."/>
            <person name="Shiu S.-H."/>
            <person name="Stueber K."/>
            <person name="Theodoulou F.L."/>
            <person name="Tu H."/>
            <person name="Van de Peer Y."/>
            <person name="Verrier P.J."/>
            <person name="Waters E."/>
            <person name="Wood A."/>
            <person name="Yang L."/>
            <person name="Cove D."/>
            <person name="Cuming A."/>
            <person name="Hasebe M."/>
            <person name="Lucas S."/>
            <person name="Mishler D.B."/>
            <person name="Reski R."/>
            <person name="Grigoriev I."/>
            <person name="Quatrano R.S."/>
            <person name="Boore J.L."/>
        </authorList>
    </citation>
    <scope>NUCLEOTIDE SEQUENCE [LARGE SCALE GENOMIC DNA]</scope>
    <source>
        <strain evidence="2 3">cv. Gransden 2004</strain>
    </source>
</reference>
<keyword evidence="3" id="KW-1185">Reference proteome</keyword>
<gene>
    <name evidence="1" type="ORF">PHYPA_003101</name>
</gene>
<dbReference type="EnsemblPlants" id="Pp3c2_23320V3.1">
    <property type="protein sequence ID" value="Pp3c2_23320V3.1"/>
    <property type="gene ID" value="Pp3c2_23320"/>
</dbReference>
<dbReference type="Proteomes" id="UP000006727">
    <property type="component" value="Chromosome 2"/>
</dbReference>